<organism evidence="2 3">
    <name type="scientific">Stephania cephalantha</name>
    <dbReference type="NCBI Taxonomy" id="152367"/>
    <lineage>
        <taxon>Eukaryota</taxon>
        <taxon>Viridiplantae</taxon>
        <taxon>Streptophyta</taxon>
        <taxon>Embryophyta</taxon>
        <taxon>Tracheophyta</taxon>
        <taxon>Spermatophyta</taxon>
        <taxon>Magnoliopsida</taxon>
        <taxon>Ranunculales</taxon>
        <taxon>Menispermaceae</taxon>
        <taxon>Menispermoideae</taxon>
        <taxon>Cissampelideae</taxon>
        <taxon>Stephania</taxon>
    </lineage>
</organism>
<gene>
    <name evidence="2" type="ORF">Scep_005947</name>
</gene>
<evidence type="ECO:0000313" key="2">
    <source>
        <dbReference type="EMBL" id="KAK9147190.1"/>
    </source>
</evidence>
<proteinExistence type="predicted"/>
<sequence>MEETCVRGRSRTGGGRLWHARANANARSFLVAAAAWGTTTSSAPKNGGPVAQMAIPAPGGGAAVTEDADEEQGRVAGEEKRLQRRDATHRARQPCRRSCAQRRRAGTTWSNGAVARCRTDRSPTRQQWWTRHRDFDEARRCDGFQWIMVRFMLNLSCAASEERAE</sequence>
<dbReference type="AlphaFoldDB" id="A0AAP0PMK2"/>
<evidence type="ECO:0000313" key="3">
    <source>
        <dbReference type="Proteomes" id="UP001419268"/>
    </source>
</evidence>
<feature type="region of interest" description="Disordered" evidence="1">
    <location>
        <begin position="58"/>
        <end position="90"/>
    </location>
</feature>
<dbReference type="EMBL" id="JBBNAG010000003">
    <property type="protein sequence ID" value="KAK9147190.1"/>
    <property type="molecule type" value="Genomic_DNA"/>
</dbReference>
<dbReference type="Proteomes" id="UP001419268">
    <property type="component" value="Unassembled WGS sequence"/>
</dbReference>
<evidence type="ECO:0000256" key="1">
    <source>
        <dbReference type="SAM" id="MobiDB-lite"/>
    </source>
</evidence>
<feature type="compositionally biased region" description="Basic and acidic residues" evidence="1">
    <location>
        <begin position="71"/>
        <end position="89"/>
    </location>
</feature>
<comment type="caution">
    <text evidence="2">The sequence shown here is derived from an EMBL/GenBank/DDBJ whole genome shotgun (WGS) entry which is preliminary data.</text>
</comment>
<accession>A0AAP0PMK2</accession>
<protein>
    <submittedName>
        <fullName evidence="2">Uncharacterized protein</fullName>
    </submittedName>
</protein>
<name>A0AAP0PMK2_9MAGN</name>
<keyword evidence="3" id="KW-1185">Reference proteome</keyword>
<reference evidence="2 3" key="1">
    <citation type="submission" date="2024-01" db="EMBL/GenBank/DDBJ databases">
        <title>Genome assemblies of Stephania.</title>
        <authorList>
            <person name="Yang L."/>
        </authorList>
    </citation>
    <scope>NUCLEOTIDE SEQUENCE [LARGE SCALE GENOMIC DNA]</scope>
    <source>
        <strain evidence="2">JXDWG</strain>
        <tissue evidence="2">Leaf</tissue>
    </source>
</reference>